<gene>
    <name evidence="1" type="ORF">DRV85_18900</name>
</gene>
<dbReference type="EMBL" id="QNTQ01000071">
    <property type="protein sequence ID" value="RBI82193.1"/>
    <property type="molecule type" value="Genomic_DNA"/>
</dbReference>
<protein>
    <submittedName>
        <fullName evidence="1">NAD(P)-dependent oxidoreductase</fullName>
    </submittedName>
</protein>
<accession>A0A365U3Y5</accession>
<evidence type="ECO:0000313" key="1">
    <source>
        <dbReference type="EMBL" id="RBI82193.1"/>
    </source>
</evidence>
<comment type="caution">
    <text evidence="1">The sequence shown here is derived from an EMBL/GenBank/DDBJ whole genome shotgun (WGS) entry which is preliminary data.</text>
</comment>
<dbReference type="RefSeq" id="WP_199526110.1">
    <property type="nucleotide sequence ID" value="NZ_QNTQ01000071.1"/>
</dbReference>
<evidence type="ECO:0000313" key="2">
    <source>
        <dbReference type="Proteomes" id="UP000253370"/>
    </source>
</evidence>
<dbReference type="AlphaFoldDB" id="A0A365U3Y5"/>
<dbReference type="Proteomes" id="UP000253370">
    <property type="component" value="Unassembled WGS sequence"/>
</dbReference>
<reference evidence="1 2" key="1">
    <citation type="submission" date="2018-07" db="EMBL/GenBank/DDBJ databases">
        <title>Rhodosalinus sp. strain E84T genomic sequence and assembly.</title>
        <authorList>
            <person name="Liu Z.-W."/>
            <person name="Lu D.-C."/>
        </authorList>
    </citation>
    <scope>NUCLEOTIDE SEQUENCE [LARGE SCALE GENOMIC DNA]</scope>
    <source>
        <strain evidence="1 2">E84</strain>
    </source>
</reference>
<proteinExistence type="predicted"/>
<organism evidence="1 2">
    <name type="scientific">Rhodosalinus halophilus</name>
    <dbReference type="NCBI Taxonomy" id="2259333"/>
    <lineage>
        <taxon>Bacteria</taxon>
        <taxon>Pseudomonadati</taxon>
        <taxon>Pseudomonadota</taxon>
        <taxon>Alphaproteobacteria</taxon>
        <taxon>Rhodobacterales</taxon>
        <taxon>Paracoccaceae</taxon>
        <taxon>Rhodosalinus</taxon>
    </lineage>
</organism>
<sequence length="63" mass="7156">RLDRVYDSSAARRALDWRPRHDFRTVLARIAGGGSVLSPLAREIGIKGYHRDRYADGLYPVSE</sequence>
<keyword evidence="2" id="KW-1185">Reference proteome</keyword>
<feature type="non-terminal residue" evidence="1">
    <location>
        <position position="1"/>
    </location>
</feature>
<name>A0A365U3Y5_9RHOB</name>